<protein>
    <submittedName>
        <fullName evidence="2">Uncharacterized protein</fullName>
    </submittedName>
</protein>
<feature type="region of interest" description="Disordered" evidence="1">
    <location>
        <begin position="1"/>
        <end position="71"/>
    </location>
</feature>
<dbReference type="Proteomes" id="UP000249165">
    <property type="component" value="Unassembled WGS sequence"/>
</dbReference>
<sequence>MSSSPNRSAPVHGRSPQGPVSRSIFAMTMDMDRRDFGRGKETAQAGASKINARSSRRGDADEPDRPIDQTS</sequence>
<reference evidence="2 3" key="1">
    <citation type="submission" date="2018-06" db="EMBL/GenBank/DDBJ databases">
        <title>Genomic Encyclopedia of Archaeal and Bacterial Type Strains, Phase II (KMG-II): from individual species to whole genera.</title>
        <authorList>
            <person name="Goeker M."/>
        </authorList>
    </citation>
    <scope>NUCLEOTIDE SEQUENCE [LARGE SCALE GENOMIC DNA]</scope>
    <source>
        <strain evidence="2 3">DSM 22011</strain>
    </source>
</reference>
<feature type="compositionally biased region" description="Basic and acidic residues" evidence="1">
    <location>
        <begin position="30"/>
        <end position="41"/>
    </location>
</feature>
<comment type="caution">
    <text evidence="2">The sequence shown here is derived from an EMBL/GenBank/DDBJ whole genome shotgun (WGS) entry which is preliminary data.</text>
</comment>
<dbReference type="EMBL" id="QLMG01000020">
    <property type="protein sequence ID" value="RAK16478.1"/>
    <property type="molecule type" value="Genomic_DNA"/>
</dbReference>
<organism evidence="2 3">
    <name type="scientific">Salipiger aestuarii</name>
    <dbReference type="NCBI Taxonomy" id="568098"/>
    <lineage>
        <taxon>Bacteria</taxon>
        <taxon>Pseudomonadati</taxon>
        <taxon>Pseudomonadota</taxon>
        <taxon>Alphaproteobacteria</taxon>
        <taxon>Rhodobacterales</taxon>
        <taxon>Roseobacteraceae</taxon>
        <taxon>Salipiger</taxon>
    </lineage>
</organism>
<evidence type="ECO:0000313" key="2">
    <source>
        <dbReference type="EMBL" id="RAK16478.1"/>
    </source>
</evidence>
<proteinExistence type="predicted"/>
<dbReference type="AlphaFoldDB" id="A0A327Y5T5"/>
<name>A0A327Y5T5_9RHOB</name>
<keyword evidence="3" id="KW-1185">Reference proteome</keyword>
<evidence type="ECO:0000313" key="3">
    <source>
        <dbReference type="Proteomes" id="UP000249165"/>
    </source>
</evidence>
<accession>A0A327Y5T5</accession>
<gene>
    <name evidence="2" type="ORF">ATI53_102014</name>
</gene>
<evidence type="ECO:0000256" key="1">
    <source>
        <dbReference type="SAM" id="MobiDB-lite"/>
    </source>
</evidence>
<feature type="compositionally biased region" description="Basic and acidic residues" evidence="1">
    <location>
        <begin position="56"/>
        <end position="71"/>
    </location>
</feature>